<dbReference type="InterPro" id="IPR002397">
    <property type="entry name" value="Cyt_P450_B"/>
</dbReference>
<keyword evidence="10" id="KW-1185">Reference proteome</keyword>
<evidence type="ECO:0000256" key="7">
    <source>
        <dbReference type="RuleBase" id="RU000461"/>
    </source>
</evidence>
<dbReference type="PRINTS" id="PR00359">
    <property type="entry name" value="BP450"/>
</dbReference>
<keyword evidence="4 7" id="KW-0560">Oxidoreductase</keyword>
<dbReference type="PANTHER" id="PTHR46696:SF1">
    <property type="entry name" value="CYTOCHROME P450 YJIB-RELATED"/>
    <property type="match status" value="1"/>
</dbReference>
<protein>
    <submittedName>
        <fullName evidence="9">Cytochrome P450</fullName>
    </submittedName>
</protein>
<evidence type="ECO:0000256" key="2">
    <source>
        <dbReference type="ARBA" id="ARBA00022617"/>
    </source>
</evidence>
<dbReference type="InterPro" id="IPR036396">
    <property type="entry name" value="Cyt_P450_sf"/>
</dbReference>
<dbReference type="Proteomes" id="UP000602198">
    <property type="component" value="Unassembled WGS sequence"/>
</dbReference>
<feature type="region of interest" description="Disordered" evidence="8">
    <location>
        <begin position="1"/>
        <end position="22"/>
    </location>
</feature>
<sequence length="408" mass="45225">MSQTVPVPHGLPMDRNAGPFDPPREITALRDIRPVSPLHFPDGHEGWLVTGYEAVRQLMADTRFSSRGDLGVMHVPYETPGMPPATEPSPQIPGLFISMDAPDQTRLRRKLIGAFTVRRMKQLEDHIIDITERRLDAMAALTPPVDLVEEFALPVPSLVICELLGVPYADRETFQVNSAKFLVKDQSLDEKMAAFGAMFSYLAGLVTGKRAEPGEDILSDLARDEDLSIEELTGIAFLLLLAGHETTANMLALGTFALLEHPEQLAALRADPELAPDAVEELMRYLSVADIFYRYATEDIELCGETITKGSTVVISLLAANRDPQRFDNPDTLDIRRKARGHTSFGHGPHQCLGQQLARIEMRAGFAGLLRRFPTLELAVPAGEVRLRTDMNIYGVHELPVTWTETNR</sequence>
<keyword evidence="6 7" id="KW-0503">Monooxygenase</keyword>
<evidence type="ECO:0000256" key="8">
    <source>
        <dbReference type="SAM" id="MobiDB-lite"/>
    </source>
</evidence>
<dbReference type="Gene3D" id="1.10.630.10">
    <property type="entry name" value="Cytochrome P450"/>
    <property type="match status" value="1"/>
</dbReference>
<dbReference type="PRINTS" id="PR00385">
    <property type="entry name" value="P450"/>
</dbReference>
<evidence type="ECO:0000256" key="6">
    <source>
        <dbReference type="ARBA" id="ARBA00023033"/>
    </source>
</evidence>
<organism evidence="9 10">
    <name type="scientific">Nocardia acididurans</name>
    <dbReference type="NCBI Taxonomy" id="2802282"/>
    <lineage>
        <taxon>Bacteria</taxon>
        <taxon>Bacillati</taxon>
        <taxon>Actinomycetota</taxon>
        <taxon>Actinomycetes</taxon>
        <taxon>Mycobacteriales</taxon>
        <taxon>Nocardiaceae</taxon>
        <taxon>Nocardia</taxon>
    </lineage>
</organism>
<comment type="caution">
    <text evidence="9">The sequence shown here is derived from an EMBL/GenBank/DDBJ whole genome shotgun (WGS) entry which is preliminary data.</text>
</comment>
<dbReference type="InterPro" id="IPR017972">
    <property type="entry name" value="Cyt_P450_CS"/>
</dbReference>
<evidence type="ECO:0000313" key="9">
    <source>
        <dbReference type="EMBL" id="MBL1075988.1"/>
    </source>
</evidence>
<accession>A0ABS1M5R2</accession>
<comment type="similarity">
    <text evidence="1 7">Belongs to the cytochrome P450 family.</text>
</comment>
<dbReference type="RefSeq" id="WP_201948579.1">
    <property type="nucleotide sequence ID" value="NZ_JAERRJ010000006.1"/>
</dbReference>
<gene>
    <name evidence="9" type="ORF">JK358_16440</name>
</gene>
<evidence type="ECO:0000256" key="5">
    <source>
        <dbReference type="ARBA" id="ARBA00023004"/>
    </source>
</evidence>
<dbReference type="CDD" id="cd11030">
    <property type="entry name" value="CYP105-like"/>
    <property type="match status" value="1"/>
</dbReference>
<evidence type="ECO:0000256" key="1">
    <source>
        <dbReference type="ARBA" id="ARBA00010617"/>
    </source>
</evidence>
<keyword evidence="3 7" id="KW-0479">Metal-binding</keyword>
<dbReference type="SUPFAM" id="SSF48264">
    <property type="entry name" value="Cytochrome P450"/>
    <property type="match status" value="1"/>
</dbReference>
<dbReference type="Pfam" id="PF00067">
    <property type="entry name" value="p450"/>
    <property type="match status" value="1"/>
</dbReference>
<evidence type="ECO:0000256" key="4">
    <source>
        <dbReference type="ARBA" id="ARBA00023002"/>
    </source>
</evidence>
<reference evidence="9 10" key="1">
    <citation type="submission" date="2021-01" db="EMBL/GenBank/DDBJ databases">
        <title>WGS of actinomycetes isolated from Thailand.</title>
        <authorList>
            <person name="Thawai C."/>
        </authorList>
    </citation>
    <scope>NUCLEOTIDE SEQUENCE [LARGE SCALE GENOMIC DNA]</scope>
    <source>
        <strain evidence="9 10">LPG 2</strain>
    </source>
</reference>
<name>A0ABS1M5R2_9NOCA</name>
<keyword evidence="2 7" id="KW-0349">Heme</keyword>
<dbReference type="EMBL" id="JAERRJ010000006">
    <property type="protein sequence ID" value="MBL1075988.1"/>
    <property type="molecule type" value="Genomic_DNA"/>
</dbReference>
<dbReference type="PANTHER" id="PTHR46696">
    <property type="entry name" value="P450, PUTATIVE (EUROFUNG)-RELATED"/>
    <property type="match status" value="1"/>
</dbReference>
<keyword evidence="5 7" id="KW-0408">Iron</keyword>
<evidence type="ECO:0000313" key="10">
    <source>
        <dbReference type="Proteomes" id="UP000602198"/>
    </source>
</evidence>
<dbReference type="PROSITE" id="PS00086">
    <property type="entry name" value="CYTOCHROME_P450"/>
    <property type="match status" value="1"/>
</dbReference>
<dbReference type="InterPro" id="IPR001128">
    <property type="entry name" value="Cyt_P450"/>
</dbReference>
<evidence type="ECO:0000256" key="3">
    <source>
        <dbReference type="ARBA" id="ARBA00022723"/>
    </source>
</evidence>
<proteinExistence type="inferred from homology"/>